<proteinExistence type="predicted"/>
<feature type="signal peptide" evidence="2">
    <location>
        <begin position="1"/>
        <end position="19"/>
    </location>
</feature>
<dbReference type="EMBL" id="PYFT01000001">
    <property type="protein sequence ID" value="PSR55910.1"/>
    <property type="molecule type" value="Genomic_DNA"/>
</dbReference>
<reference evidence="3 4" key="1">
    <citation type="submission" date="2018-03" db="EMBL/GenBank/DDBJ databases">
        <title>Adhaeribacter sp. HMF7605 Genome sequencing and assembly.</title>
        <authorList>
            <person name="Kang H."/>
            <person name="Kang J."/>
            <person name="Cha I."/>
            <person name="Kim H."/>
            <person name="Joh K."/>
        </authorList>
    </citation>
    <scope>NUCLEOTIDE SEQUENCE [LARGE SCALE GENOMIC DNA]</scope>
    <source>
        <strain evidence="3 4">HMF7605</strain>
    </source>
</reference>
<keyword evidence="4" id="KW-1185">Reference proteome</keyword>
<dbReference type="AlphaFoldDB" id="A0A2T2YK79"/>
<feature type="region of interest" description="Disordered" evidence="1">
    <location>
        <begin position="64"/>
        <end position="89"/>
    </location>
</feature>
<dbReference type="RefSeq" id="WP_106932092.1">
    <property type="nucleotide sequence ID" value="NZ_PYFT01000001.1"/>
</dbReference>
<dbReference type="Proteomes" id="UP000240357">
    <property type="component" value="Unassembled WGS sequence"/>
</dbReference>
<evidence type="ECO:0000256" key="2">
    <source>
        <dbReference type="SAM" id="SignalP"/>
    </source>
</evidence>
<name>A0A2T2YK79_9BACT</name>
<feature type="compositionally biased region" description="Polar residues" evidence="1">
    <location>
        <begin position="19"/>
        <end position="38"/>
    </location>
</feature>
<comment type="caution">
    <text evidence="3">The sequence shown here is derived from an EMBL/GenBank/DDBJ whole genome shotgun (WGS) entry which is preliminary data.</text>
</comment>
<feature type="chain" id="PRO_5015678396" evidence="2">
    <location>
        <begin position="20"/>
        <end position="89"/>
    </location>
</feature>
<sequence length="89" mass="9662">MRQLLLLLAFLLHTGLASAQTTTPAKPQAFTSKPSVKKQQAPPVYTCEGGSAYAYQRTESRADLNRCPHPISAVSKSDAENSYGRRPGK</sequence>
<evidence type="ECO:0000313" key="3">
    <source>
        <dbReference type="EMBL" id="PSR55910.1"/>
    </source>
</evidence>
<organism evidence="3 4">
    <name type="scientific">Adhaeribacter arboris</name>
    <dbReference type="NCBI Taxonomy" id="2072846"/>
    <lineage>
        <taxon>Bacteria</taxon>
        <taxon>Pseudomonadati</taxon>
        <taxon>Bacteroidota</taxon>
        <taxon>Cytophagia</taxon>
        <taxon>Cytophagales</taxon>
        <taxon>Hymenobacteraceae</taxon>
        <taxon>Adhaeribacter</taxon>
    </lineage>
</organism>
<evidence type="ECO:0000313" key="4">
    <source>
        <dbReference type="Proteomes" id="UP000240357"/>
    </source>
</evidence>
<accession>A0A2T2YK79</accession>
<evidence type="ECO:0000256" key="1">
    <source>
        <dbReference type="SAM" id="MobiDB-lite"/>
    </source>
</evidence>
<dbReference type="OrthoDB" id="885042at2"/>
<keyword evidence="2" id="KW-0732">Signal</keyword>
<feature type="region of interest" description="Disordered" evidence="1">
    <location>
        <begin position="19"/>
        <end position="42"/>
    </location>
</feature>
<gene>
    <name evidence="3" type="ORF">AHMF7605_21600</name>
</gene>
<protein>
    <submittedName>
        <fullName evidence="3">Uncharacterized protein</fullName>
    </submittedName>
</protein>